<reference evidence="2" key="1">
    <citation type="submission" date="2023-05" db="EMBL/GenBank/DDBJ databases">
        <authorList>
            <person name="Huff M."/>
        </authorList>
    </citation>
    <scope>NUCLEOTIDE SEQUENCE</scope>
</reference>
<name>A0AAD1ZYV8_9LAMI</name>
<dbReference type="SUPFAM" id="SSF52058">
    <property type="entry name" value="L domain-like"/>
    <property type="match status" value="1"/>
</dbReference>
<dbReference type="EMBL" id="OU503050">
    <property type="protein sequence ID" value="CAI9778141.1"/>
    <property type="molecule type" value="Genomic_DNA"/>
</dbReference>
<evidence type="ECO:0000313" key="3">
    <source>
        <dbReference type="Proteomes" id="UP000834106"/>
    </source>
</evidence>
<keyword evidence="3" id="KW-1185">Reference proteome</keyword>
<gene>
    <name evidence="2" type="ORF">FPE_LOCUS25571</name>
</gene>
<evidence type="ECO:0000313" key="2">
    <source>
        <dbReference type="EMBL" id="CAI9778141.1"/>
    </source>
</evidence>
<proteinExistence type="predicted"/>
<feature type="chain" id="PRO_5042095161" evidence="1">
    <location>
        <begin position="22"/>
        <end position="187"/>
    </location>
</feature>
<protein>
    <submittedName>
        <fullName evidence="2">Uncharacterized protein</fullName>
    </submittedName>
</protein>
<dbReference type="InterPro" id="IPR001611">
    <property type="entry name" value="Leu-rich_rpt"/>
</dbReference>
<dbReference type="Proteomes" id="UP000834106">
    <property type="component" value="Chromosome 15"/>
</dbReference>
<keyword evidence="1" id="KW-0732">Signal</keyword>
<feature type="signal peptide" evidence="1">
    <location>
        <begin position="1"/>
        <end position="21"/>
    </location>
</feature>
<dbReference type="InterPro" id="IPR032675">
    <property type="entry name" value="LRR_dom_sf"/>
</dbReference>
<evidence type="ECO:0000256" key="1">
    <source>
        <dbReference type="SAM" id="SignalP"/>
    </source>
</evidence>
<organism evidence="2 3">
    <name type="scientific">Fraxinus pennsylvanica</name>
    <dbReference type="NCBI Taxonomy" id="56036"/>
    <lineage>
        <taxon>Eukaryota</taxon>
        <taxon>Viridiplantae</taxon>
        <taxon>Streptophyta</taxon>
        <taxon>Embryophyta</taxon>
        <taxon>Tracheophyta</taxon>
        <taxon>Spermatophyta</taxon>
        <taxon>Magnoliopsida</taxon>
        <taxon>eudicotyledons</taxon>
        <taxon>Gunneridae</taxon>
        <taxon>Pentapetalae</taxon>
        <taxon>asterids</taxon>
        <taxon>lamiids</taxon>
        <taxon>Lamiales</taxon>
        <taxon>Oleaceae</taxon>
        <taxon>Oleeae</taxon>
        <taxon>Fraxinus</taxon>
    </lineage>
</organism>
<sequence length="187" mass="20765">MYMILGLPLTILALVFTRVHALLSHTRKKFIESQNEQIGTLKTIDLSHNYLSSIPDGFITDCGEISGLKLLNFSVNRLVGSLPNFTGFRMTEHMESRTKSIEPPAMSYSQAIWKPHCLAKRLVPNSNCLHIFGSEISLCAPYLSSHHLPMSSKLTAPMVTYAEPAYAAASLFNLNFNSLCSRDRASS</sequence>
<dbReference type="AlphaFoldDB" id="A0AAD1ZYV8"/>
<dbReference type="Gene3D" id="3.80.10.10">
    <property type="entry name" value="Ribonuclease Inhibitor"/>
    <property type="match status" value="1"/>
</dbReference>
<dbReference type="PROSITE" id="PS51450">
    <property type="entry name" value="LRR"/>
    <property type="match status" value="1"/>
</dbReference>
<accession>A0AAD1ZYV8</accession>